<gene>
    <name evidence="1" type="ORF">KR093_009266</name>
</gene>
<evidence type="ECO:0000313" key="2">
    <source>
        <dbReference type="Proteomes" id="UP001200034"/>
    </source>
</evidence>
<reference evidence="1" key="1">
    <citation type="journal article" date="2021" name="Mol. Ecol. Resour.">
        <title>Phylogenomic analyses of the genus Drosophila reveals genomic signals of climate adaptation.</title>
        <authorList>
            <person name="Li F."/>
            <person name="Rane R.V."/>
            <person name="Luria V."/>
            <person name="Xiong Z."/>
            <person name="Chen J."/>
            <person name="Li Z."/>
            <person name="Catullo R.A."/>
            <person name="Griffin P.C."/>
            <person name="Schiffer M."/>
            <person name="Pearce S."/>
            <person name="Lee S.F."/>
            <person name="McElroy K."/>
            <person name="Stocker A."/>
            <person name="Shirriffs J."/>
            <person name="Cockerell F."/>
            <person name="Coppin C."/>
            <person name="Sgro C.M."/>
            <person name="Karger A."/>
            <person name="Cain J.W."/>
            <person name="Weber J.A."/>
            <person name="Santpere G."/>
            <person name="Kirschner M.W."/>
            <person name="Hoffmann A.A."/>
            <person name="Oakeshott J.G."/>
            <person name="Zhang G."/>
        </authorList>
    </citation>
    <scope>NUCLEOTIDE SEQUENCE</scope>
    <source>
        <strain evidence="1">BGI-SZ-2011g</strain>
    </source>
</reference>
<dbReference type="Proteomes" id="UP001200034">
    <property type="component" value="Unassembled WGS sequence"/>
</dbReference>
<keyword evidence="2" id="KW-1185">Reference proteome</keyword>
<comment type="caution">
    <text evidence="1">The sequence shown here is derived from an EMBL/GenBank/DDBJ whole genome shotgun (WGS) entry which is preliminary data.</text>
</comment>
<evidence type="ECO:0000313" key="1">
    <source>
        <dbReference type="EMBL" id="KAH8371906.1"/>
    </source>
</evidence>
<dbReference type="AlphaFoldDB" id="A0AAD4K3U3"/>
<dbReference type="EMBL" id="JAJJHW010002585">
    <property type="protein sequence ID" value="KAH8371906.1"/>
    <property type="molecule type" value="Genomic_DNA"/>
</dbReference>
<evidence type="ECO:0008006" key="3">
    <source>
        <dbReference type="Google" id="ProtNLM"/>
    </source>
</evidence>
<accession>A0AAD4K3U3</accession>
<sequence>MFYTSRLHQSRFIFQTIRDVRTFRHQPNFNDPSIECGSCYNVVAANEPYNHHWLTSEDAQHIKMDMDHKLLLQRIHVEHIVTFMLCDETPGNRTRAFVVEAGTEAVPHLLRFLNYEATGLEVTIGFFVKVCQQNFYCESHPVKIKHFLDIDLTVDMMFTRLVEKIANYAFITFNVTLEAICIKRMKVVVQRLWNGQQQLPLQYRVKNDDRFKPAENKHSVDLSLLHESFVNYHGKRFGDFPDSLQVNLYCFRVCARTKELFAAPYLIRNEDTKNTPTFLVQTDVAGEFRGMHEVYNIRKFLRSDPIDLIFDCRDCEGHFTNRVEFVMHKEMDCGGGITMLQLDGELPEIYENCFTLPKEIFKHAWYAIGPTF</sequence>
<organism evidence="1 2">
    <name type="scientific">Drosophila rubida</name>
    <dbReference type="NCBI Taxonomy" id="30044"/>
    <lineage>
        <taxon>Eukaryota</taxon>
        <taxon>Metazoa</taxon>
        <taxon>Ecdysozoa</taxon>
        <taxon>Arthropoda</taxon>
        <taxon>Hexapoda</taxon>
        <taxon>Insecta</taxon>
        <taxon>Pterygota</taxon>
        <taxon>Neoptera</taxon>
        <taxon>Endopterygota</taxon>
        <taxon>Diptera</taxon>
        <taxon>Brachycera</taxon>
        <taxon>Muscomorpha</taxon>
        <taxon>Ephydroidea</taxon>
        <taxon>Drosophilidae</taxon>
        <taxon>Drosophila</taxon>
    </lineage>
</organism>
<proteinExistence type="predicted"/>
<protein>
    <recommendedName>
        <fullName evidence="3">Protein terminus</fullName>
    </recommendedName>
</protein>
<name>A0AAD4K3U3_9MUSC</name>